<dbReference type="EMBL" id="JAHQIW010004134">
    <property type="protein sequence ID" value="KAJ1361223.1"/>
    <property type="molecule type" value="Genomic_DNA"/>
</dbReference>
<dbReference type="AlphaFoldDB" id="A0AAD5MR88"/>
<gene>
    <name evidence="2" type="ORF">KIN20_020422</name>
</gene>
<reference evidence="2" key="1">
    <citation type="submission" date="2021-06" db="EMBL/GenBank/DDBJ databases">
        <title>Parelaphostrongylus tenuis whole genome reference sequence.</title>
        <authorList>
            <person name="Garwood T.J."/>
            <person name="Larsen P.A."/>
            <person name="Fountain-Jones N.M."/>
            <person name="Garbe J.R."/>
            <person name="Macchietto M.G."/>
            <person name="Kania S.A."/>
            <person name="Gerhold R.W."/>
            <person name="Richards J.E."/>
            <person name="Wolf T.M."/>
        </authorList>
    </citation>
    <scope>NUCLEOTIDE SEQUENCE</scope>
    <source>
        <strain evidence="2">MNPRO001-30</strain>
        <tissue evidence="2">Meninges</tissue>
    </source>
</reference>
<accession>A0AAD5MR88</accession>
<name>A0AAD5MR88_PARTN</name>
<comment type="caution">
    <text evidence="2">The sequence shown here is derived from an EMBL/GenBank/DDBJ whole genome shotgun (WGS) entry which is preliminary data.</text>
</comment>
<feature type="region of interest" description="Disordered" evidence="1">
    <location>
        <begin position="55"/>
        <end position="101"/>
    </location>
</feature>
<organism evidence="2 3">
    <name type="scientific">Parelaphostrongylus tenuis</name>
    <name type="common">Meningeal worm</name>
    <dbReference type="NCBI Taxonomy" id="148309"/>
    <lineage>
        <taxon>Eukaryota</taxon>
        <taxon>Metazoa</taxon>
        <taxon>Ecdysozoa</taxon>
        <taxon>Nematoda</taxon>
        <taxon>Chromadorea</taxon>
        <taxon>Rhabditida</taxon>
        <taxon>Rhabditina</taxon>
        <taxon>Rhabditomorpha</taxon>
        <taxon>Strongyloidea</taxon>
        <taxon>Metastrongylidae</taxon>
        <taxon>Parelaphostrongylus</taxon>
    </lineage>
</organism>
<evidence type="ECO:0000256" key="1">
    <source>
        <dbReference type="SAM" id="MobiDB-lite"/>
    </source>
</evidence>
<keyword evidence="3" id="KW-1185">Reference proteome</keyword>
<evidence type="ECO:0000313" key="3">
    <source>
        <dbReference type="Proteomes" id="UP001196413"/>
    </source>
</evidence>
<dbReference type="Proteomes" id="UP001196413">
    <property type="component" value="Unassembled WGS sequence"/>
</dbReference>
<evidence type="ECO:0000313" key="2">
    <source>
        <dbReference type="EMBL" id="KAJ1361223.1"/>
    </source>
</evidence>
<proteinExistence type="predicted"/>
<feature type="compositionally biased region" description="Basic and acidic residues" evidence="1">
    <location>
        <begin position="55"/>
        <end position="69"/>
    </location>
</feature>
<sequence>MDKKAEMEWNQVINRKKQGIAVVELHKTGMKTADIVEFHWLHTSDSLQSRKNFKEFGGIDDRSSKDRPDTSSTPENIQKIRYQVQRSPKRSMCKMAAEARD</sequence>
<protein>
    <submittedName>
        <fullName evidence="2">Uncharacterized protein</fullName>
    </submittedName>
</protein>